<dbReference type="InterPro" id="IPR003347">
    <property type="entry name" value="JmjC_dom"/>
</dbReference>
<keyword evidence="4" id="KW-1185">Reference proteome</keyword>
<feature type="compositionally biased region" description="Basic and acidic residues" evidence="1">
    <location>
        <begin position="316"/>
        <end position="327"/>
    </location>
</feature>
<dbReference type="EMBL" id="KN847521">
    <property type="protein sequence ID" value="KIV95242.1"/>
    <property type="molecule type" value="Genomic_DNA"/>
</dbReference>
<dbReference type="STRING" id="212818.A0A0D1ZKR8"/>
<dbReference type="Pfam" id="PF13621">
    <property type="entry name" value="Cupin_8"/>
    <property type="match status" value="1"/>
</dbReference>
<feature type="compositionally biased region" description="Low complexity" evidence="1">
    <location>
        <begin position="328"/>
        <end position="338"/>
    </location>
</feature>
<dbReference type="Proteomes" id="UP000054302">
    <property type="component" value="Unassembled WGS sequence"/>
</dbReference>
<proteinExistence type="predicted"/>
<evidence type="ECO:0000313" key="4">
    <source>
        <dbReference type="Proteomes" id="UP000054302"/>
    </source>
</evidence>
<dbReference type="SUPFAM" id="SSF51197">
    <property type="entry name" value="Clavaminate synthase-like"/>
    <property type="match status" value="1"/>
</dbReference>
<name>A0A0D1ZKR8_EXOME</name>
<dbReference type="InterPro" id="IPR041667">
    <property type="entry name" value="Cupin_8"/>
</dbReference>
<accession>A0A0D1ZKR8</accession>
<dbReference type="PANTHER" id="PTHR12461:SF101">
    <property type="entry name" value="TRNA WYBUTOSINE-SYNTHESIZING PROTEIN 4"/>
    <property type="match status" value="1"/>
</dbReference>
<evidence type="ECO:0000313" key="3">
    <source>
        <dbReference type="EMBL" id="KIV95242.1"/>
    </source>
</evidence>
<dbReference type="GeneID" id="27320763"/>
<feature type="domain" description="JmjC" evidence="2">
    <location>
        <begin position="327"/>
        <end position="490"/>
    </location>
</feature>
<protein>
    <recommendedName>
        <fullName evidence="2">JmjC domain-containing protein</fullName>
    </recommendedName>
</protein>
<reference evidence="3 4" key="1">
    <citation type="submission" date="2015-01" db="EMBL/GenBank/DDBJ databases">
        <title>The Genome Sequence of Exophiala mesophila CBS40295.</title>
        <authorList>
            <consortium name="The Broad Institute Genomics Platform"/>
            <person name="Cuomo C."/>
            <person name="de Hoog S."/>
            <person name="Gorbushina A."/>
            <person name="Stielow B."/>
            <person name="Teixiera M."/>
            <person name="Abouelleil A."/>
            <person name="Chapman S.B."/>
            <person name="Priest M."/>
            <person name="Young S.K."/>
            <person name="Wortman J."/>
            <person name="Nusbaum C."/>
            <person name="Birren B."/>
        </authorList>
    </citation>
    <scope>NUCLEOTIDE SEQUENCE [LARGE SCALE GENOMIC DNA]</scope>
    <source>
        <strain evidence="3 4">CBS 40295</strain>
    </source>
</reference>
<evidence type="ECO:0000259" key="2">
    <source>
        <dbReference type="PROSITE" id="PS51184"/>
    </source>
</evidence>
<dbReference type="OMA" id="VPDYCYI"/>
<organism evidence="3 4">
    <name type="scientific">Exophiala mesophila</name>
    <name type="common">Black yeast-like fungus</name>
    <dbReference type="NCBI Taxonomy" id="212818"/>
    <lineage>
        <taxon>Eukaryota</taxon>
        <taxon>Fungi</taxon>
        <taxon>Dikarya</taxon>
        <taxon>Ascomycota</taxon>
        <taxon>Pezizomycotina</taxon>
        <taxon>Eurotiomycetes</taxon>
        <taxon>Chaetothyriomycetidae</taxon>
        <taxon>Chaetothyriales</taxon>
        <taxon>Herpotrichiellaceae</taxon>
        <taxon>Exophiala</taxon>
    </lineage>
</organism>
<dbReference type="PANTHER" id="PTHR12461">
    <property type="entry name" value="HYPOXIA-INDUCIBLE FACTOR 1 ALPHA INHIBITOR-RELATED"/>
    <property type="match status" value="1"/>
</dbReference>
<dbReference type="AlphaFoldDB" id="A0A0D1ZKR8"/>
<gene>
    <name evidence="3" type="ORF">PV10_02918</name>
</gene>
<dbReference type="HOGENOM" id="CLU_016785_0_0_1"/>
<dbReference type="OrthoDB" id="47172at2759"/>
<dbReference type="Gene3D" id="2.60.120.650">
    <property type="entry name" value="Cupin"/>
    <property type="match status" value="1"/>
</dbReference>
<dbReference type="RefSeq" id="XP_016226816.1">
    <property type="nucleotide sequence ID" value="XM_016367298.1"/>
</dbReference>
<dbReference type="SMART" id="SM00558">
    <property type="entry name" value="JmjC"/>
    <property type="match status" value="1"/>
</dbReference>
<feature type="region of interest" description="Disordered" evidence="1">
    <location>
        <begin position="129"/>
        <end position="157"/>
    </location>
</feature>
<sequence>MSAVWEQLLTSAVSGLQQPIPQDPISECSSHDYSELRRRASDLFALADEKLHTFPFKDVKPCWFRLYTDASIALALGIIDRIVDSKSSDPGLEYIDKIVSTLDMALIMAGGLGREDLIGRMLENVNSALQQDEPEASHPAKRPRLGQEKDSSRASRQVLPTDEISVPALSHQIPRRKTPSLTQFEKYMNEQRQPLILEGTMEHWPALQRWKLIPYWLDQTIQGRRLVPIEIGRSYTDDDWGQKIVPFKKFLHDFILPKLEDSDQSSQDRQTGYLAQHNLLQQIPSLRNDIVIPDYCYLDAPGPEPGTPVALSKARQSGEKDKHDHTRPATTDDPTTNTPDDEDLGSDVQMNIWFGPAWTISPLHHDPYHNILCQVVGKKYLRLYAPQHSKSLFPRPQDEPAPHISQKEFSNKFNGMNTAAETIDMSNTSEIDIAAMETSPHEDWDEVYPGISQVPYVECILEAGQALYIPVGWWHYVRSCSVGISVSFWW</sequence>
<dbReference type="PROSITE" id="PS51184">
    <property type="entry name" value="JMJC"/>
    <property type="match status" value="1"/>
</dbReference>
<evidence type="ECO:0000256" key="1">
    <source>
        <dbReference type="SAM" id="MobiDB-lite"/>
    </source>
</evidence>
<feature type="region of interest" description="Disordered" evidence="1">
    <location>
        <begin position="306"/>
        <end position="344"/>
    </location>
</feature>
<dbReference type="VEuPathDB" id="FungiDB:PV10_02918"/>